<evidence type="ECO:0000313" key="2">
    <source>
        <dbReference type="Proteomes" id="UP001158986"/>
    </source>
</evidence>
<protein>
    <recommendedName>
        <fullName evidence="3">LysM domain-containing protein</fullName>
    </recommendedName>
</protein>
<dbReference type="Proteomes" id="UP001158986">
    <property type="component" value="Unassembled WGS sequence"/>
</dbReference>
<reference evidence="1 2" key="1">
    <citation type="submission" date="2021-11" db="EMBL/GenBank/DDBJ databases">
        <authorList>
            <person name="Islam A."/>
            <person name="Islam S."/>
            <person name="Flora M.S."/>
            <person name="Rahman M."/>
            <person name="Ziaur R.M."/>
            <person name="Epstein J.H."/>
            <person name="Hassan M."/>
            <person name="Klassen M."/>
            <person name="Woodard K."/>
            <person name="Webb A."/>
            <person name="Webby R.J."/>
            <person name="El Zowalaty M.E."/>
        </authorList>
    </citation>
    <scope>NUCLEOTIDE SEQUENCE [LARGE SCALE GENOMIC DNA]</scope>
    <source>
        <strain evidence="1">Pbs1</strain>
    </source>
</reference>
<keyword evidence="2" id="KW-1185">Reference proteome</keyword>
<sequence>MSHSSYSIARRWRCNSALSVASCLKLHVVSASDIIDDIDAKHVAFSQENSQTNNYINVYVELNHSTLRCRVQAGDSIPKLEGVCA</sequence>
<accession>A0ABN8D517</accession>
<name>A0ABN8D517_9STRA</name>
<evidence type="ECO:0000313" key="1">
    <source>
        <dbReference type="EMBL" id="CAH0519948.1"/>
    </source>
</evidence>
<organism evidence="1 2">
    <name type="scientific">Peronospora belbahrii</name>
    <dbReference type="NCBI Taxonomy" id="622444"/>
    <lineage>
        <taxon>Eukaryota</taxon>
        <taxon>Sar</taxon>
        <taxon>Stramenopiles</taxon>
        <taxon>Oomycota</taxon>
        <taxon>Peronosporomycetes</taxon>
        <taxon>Peronosporales</taxon>
        <taxon>Peronosporaceae</taxon>
        <taxon>Peronospora</taxon>
    </lineage>
</organism>
<gene>
    <name evidence="1" type="ORF">PBS001_LOCUS6457</name>
</gene>
<comment type="caution">
    <text evidence="1">The sequence shown here is derived from an EMBL/GenBank/DDBJ whole genome shotgun (WGS) entry which is preliminary data.</text>
</comment>
<proteinExistence type="predicted"/>
<dbReference type="EMBL" id="CAKLCB010000321">
    <property type="protein sequence ID" value="CAH0519948.1"/>
    <property type="molecule type" value="Genomic_DNA"/>
</dbReference>
<evidence type="ECO:0008006" key="3">
    <source>
        <dbReference type="Google" id="ProtNLM"/>
    </source>
</evidence>